<keyword evidence="18" id="KW-1185">Reference proteome</keyword>
<dbReference type="EC" id="6.1.1.11" evidence="12"/>
<comment type="caution">
    <text evidence="12">Lacks conserved residue(s) required for the propagation of feature annotation.</text>
</comment>
<dbReference type="InterPro" id="IPR042103">
    <property type="entry name" value="SerRS_1_N_sf"/>
</dbReference>
<evidence type="ECO:0000256" key="15">
    <source>
        <dbReference type="SAM" id="MobiDB-lite"/>
    </source>
</evidence>
<evidence type="ECO:0000256" key="6">
    <source>
        <dbReference type="ARBA" id="ARBA00022741"/>
    </source>
</evidence>
<dbReference type="NCBIfam" id="TIGR00414">
    <property type="entry name" value="serS"/>
    <property type="match status" value="1"/>
</dbReference>
<keyword evidence="4 12" id="KW-0963">Cytoplasm</keyword>
<dbReference type="Proteomes" id="UP000321328">
    <property type="component" value="Unassembled WGS sequence"/>
</dbReference>
<evidence type="ECO:0000256" key="1">
    <source>
        <dbReference type="ARBA" id="ARBA00004496"/>
    </source>
</evidence>
<evidence type="ECO:0000256" key="5">
    <source>
        <dbReference type="ARBA" id="ARBA00022598"/>
    </source>
</evidence>
<evidence type="ECO:0000256" key="4">
    <source>
        <dbReference type="ARBA" id="ARBA00022490"/>
    </source>
</evidence>
<feature type="binding site" evidence="12 14">
    <location>
        <begin position="366"/>
        <end position="369"/>
    </location>
    <ligand>
        <name>ATP</name>
        <dbReference type="ChEBI" id="CHEBI:30616"/>
    </ligand>
</feature>
<comment type="caution">
    <text evidence="17">The sequence shown here is derived from an EMBL/GenBank/DDBJ whole genome shotgun (WGS) entry which is preliminary data.</text>
</comment>
<organism evidence="17 18">
    <name type="scientific">Pseudonocardia asaccharolytica DSM 44247 = NBRC 16224</name>
    <dbReference type="NCBI Taxonomy" id="1123024"/>
    <lineage>
        <taxon>Bacteria</taxon>
        <taxon>Bacillati</taxon>
        <taxon>Actinomycetota</taxon>
        <taxon>Actinomycetes</taxon>
        <taxon>Pseudonocardiales</taxon>
        <taxon>Pseudonocardiaceae</taxon>
        <taxon>Pseudonocardia</taxon>
    </lineage>
</organism>
<evidence type="ECO:0000256" key="14">
    <source>
        <dbReference type="PIRSR" id="PIRSR001529-2"/>
    </source>
</evidence>
<comment type="catalytic activity">
    <reaction evidence="11 12">
        <text>tRNA(Ser) + L-serine + ATP = L-seryl-tRNA(Ser) + AMP + diphosphate + H(+)</text>
        <dbReference type="Rhea" id="RHEA:12292"/>
        <dbReference type="Rhea" id="RHEA-COMP:9669"/>
        <dbReference type="Rhea" id="RHEA-COMP:9703"/>
        <dbReference type="ChEBI" id="CHEBI:15378"/>
        <dbReference type="ChEBI" id="CHEBI:30616"/>
        <dbReference type="ChEBI" id="CHEBI:33019"/>
        <dbReference type="ChEBI" id="CHEBI:33384"/>
        <dbReference type="ChEBI" id="CHEBI:78442"/>
        <dbReference type="ChEBI" id="CHEBI:78533"/>
        <dbReference type="ChEBI" id="CHEBI:456215"/>
        <dbReference type="EC" id="6.1.1.11"/>
    </reaction>
</comment>
<dbReference type="Gene3D" id="3.30.930.10">
    <property type="entry name" value="Bira Bifunctional Protein, Domain 2"/>
    <property type="match status" value="1"/>
</dbReference>
<sequence length="441" mass="48224">MGRANRAGVPAPPRRYPRTMHDPRVLLDPTTDAVRKLARRGFHLDVESLEKLLASRNSAIHRGDEARAEAKRTAAAVRSATTEERPALVEQARELKAVVTAAETETRQLEAQLQDVLLGIPNLPADELPDGASDADAEVVRSWGEPTAFDFTPLDHADLGERLGILDLARATKLAGPRFAVLRGKGPALERALARYFLDLAAEHGYLEFSVPTLVNRETMTGTGQLPKFEQDLFKTGVGDRELYLIPTAEVPLTNLHARETLAVEDLPLAYTAHTPCFRSEAGSYGKDTRGLIRMHEFSKVELVRIVDPARSREELEVLLGHAEAVMRGLGLAYRVVKLAAGDIGFSAEFTYDIEVWLPGQQRYREIASASDFGTFQARRAGIRTKAKDGTRGFAATLNSSGMPIGRTLVAVLEQGQQADGSVRIPEALVPYTGFDVLTPD</sequence>
<dbReference type="GO" id="GO:0004828">
    <property type="term" value="F:serine-tRNA ligase activity"/>
    <property type="evidence" value="ECO:0007669"/>
    <property type="project" value="UniProtKB-UniRule"/>
</dbReference>
<comment type="subcellular location">
    <subcellularLocation>
        <location evidence="1 12">Cytoplasm</location>
    </subcellularLocation>
</comment>
<evidence type="ECO:0000256" key="11">
    <source>
        <dbReference type="ARBA" id="ARBA00048823"/>
    </source>
</evidence>
<proteinExistence type="inferred from homology"/>
<feature type="binding site" evidence="13">
    <location>
        <position position="399"/>
    </location>
    <ligand>
        <name>L-serine</name>
        <dbReference type="ChEBI" id="CHEBI:33384"/>
    </ligand>
</feature>
<keyword evidence="7 12" id="KW-0067">ATP-binding</keyword>
<dbReference type="Pfam" id="PF00587">
    <property type="entry name" value="tRNA-synt_2b"/>
    <property type="match status" value="1"/>
</dbReference>
<feature type="binding site" evidence="13">
    <location>
        <position position="248"/>
    </location>
    <ligand>
        <name>L-serine</name>
        <dbReference type="ChEBI" id="CHEBI:33384"/>
    </ligand>
</feature>
<feature type="binding site" evidence="13">
    <location>
        <position position="279"/>
    </location>
    <ligand>
        <name>L-serine</name>
        <dbReference type="ChEBI" id="CHEBI:33384"/>
    </ligand>
</feature>
<comment type="function">
    <text evidence="12">Catalyzes the attachment of serine to tRNA(Ser). Is also able to aminoacylate tRNA(Sec) with serine, to form the misacylated tRNA L-seryl-tRNA(Sec), which will be further converted into selenocysteinyl-tRNA(Sec).</text>
</comment>
<comment type="pathway">
    <text evidence="2 12">Aminoacyl-tRNA biosynthesis; selenocysteinyl-tRNA(Sec) biosynthesis; L-seryl-tRNA(Sec) from L-serine and tRNA(Sec): step 1/1.</text>
</comment>
<keyword evidence="6 12" id="KW-0547">Nucleotide-binding</keyword>
<feature type="binding site" evidence="12 13">
    <location>
        <position position="302"/>
    </location>
    <ligand>
        <name>L-serine</name>
        <dbReference type="ChEBI" id="CHEBI:33384"/>
    </ligand>
</feature>
<reference evidence="17 18" key="1">
    <citation type="submission" date="2019-07" db="EMBL/GenBank/DDBJ databases">
        <title>Whole genome shotgun sequence of Pseudonocardia asaccharolytica NBRC 16224.</title>
        <authorList>
            <person name="Hosoyama A."/>
            <person name="Uohara A."/>
            <person name="Ohji S."/>
            <person name="Ichikawa N."/>
        </authorList>
    </citation>
    <scope>NUCLEOTIDE SEQUENCE [LARGE SCALE GENOMIC DNA]</scope>
    <source>
        <strain evidence="17 18">NBRC 16224</strain>
    </source>
</reference>
<dbReference type="PRINTS" id="PR00981">
    <property type="entry name" value="TRNASYNTHSER"/>
</dbReference>
<dbReference type="InterPro" id="IPR010978">
    <property type="entry name" value="tRNA-bd_arm"/>
</dbReference>
<dbReference type="GO" id="GO:0006434">
    <property type="term" value="P:seryl-tRNA aminoacylation"/>
    <property type="evidence" value="ECO:0007669"/>
    <property type="project" value="UniProtKB-UniRule"/>
</dbReference>
<evidence type="ECO:0000313" key="18">
    <source>
        <dbReference type="Proteomes" id="UP000321328"/>
    </source>
</evidence>
<dbReference type="PANTHER" id="PTHR43697:SF1">
    <property type="entry name" value="SERINE--TRNA LIGASE"/>
    <property type="match status" value="1"/>
</dbReference>
<evidence type="ECO:0000256" key="8">
    <source>
        <dbReference type="ARBA" id="ARBA00022917"/>
    </source>
</evidence>
<evidence type="ECO:0000256" key="10">
    <source>
        <dbReference type="ARBA" id="ARBA00047929"/>
    </source>
</evidence>
<keyword evidence="8 12" id="KW-0648">Protein biosynthesis</keyword>
<dbReference type="GO" id="GO:0005524">
    <property type="term" value="F:ATP binding"/>
    <property type="evidence" value="ECO:0007669"/>
    <property type="project" value="UniProtKB-UniRule"/>
</dbReference>
<dbReference type="Pfam" id="PF02403">
    <property type="entry name" value="Seryl_tRNA_N"/>
    <property type="match status" value="1"/>
</dbReference>
<dbReference type="UniPathway" id="UPA00906">
    <property type="reaction ID" value="UER00895"/>
</dbReference>
<dbReference type="HAMAP" id="MF_00176">
    <property type="entry name" value="Ser_tRNA_synth_type1"/>
    <property type="match status" value="1"/>
</dbReference>
<evidence type="ECO:0000256" key="12">
    <source>
        <dbReference type="HAMAP-Rule" id="MF_00176"/>
    </source>
</evidence>
<keyword evidence="5 12" id="KW-0436">Ligase</keyword>
<dbReference type="PROSITE" id="PS50862">
    <property type="entry name" value="AA_TRNA_LIGASE_II"/>
    <property type="match status" value="1"/>
</dbReference>
<feature type="domain" description="Aminoacyl-transfer RNA synthetases class-II family profile" evidence="16">
    <location>
        <begin position="155"/>
        <end position="426"/>
    </location>
</feature>
<dbReference type="PANTHER" id="PTHR43697">
    <property type="entry name" value="SERYL-TRNA SYNTHETASE"/>
    <property type="match status" value="1"/>
</dbReference>
<evidence type="ECO:0000313" key="17">
    <source>
        <dbReference type="EMBL" id="GEL17019.1"/>
    </source>
</evidence>
<dbReference type="InterPro" id="IPR045864">
    <property type="entry name" value="aa-tRNA-synth_II/BPL/LPL"/>
</dbReference>
<comment type="subunit">
    <text evidence="12">Homodimer. The tRNA molecule binds across the dimer.</text>
</comment>
<dbReference type="InterPro" id="IPR006195">
    <property type="entry name" value="aa-tRNA-synth_II"/>
</dbReference>
<dbReference type="InterPro" id="IPR015866">
    <property type="entry name" value="Ser-tRNA-synth_1_N"/>
</dbReference>
<dbReference type="InterPro" id="IPR002314">
    <property type="entry name" value="aa-tRNA-synt_IIb"/>
</dbReference>
<evidence type="ECO:0000256" key="7">
    <source>
        <dbReference type="ARBA" id="ARBA00022840"/>
    </source>
</evidence>
<dbReference type="CDD" id="cd00770">
    <property type="entry name" value="SerRS_core"/>
    <property type="match status" value="1"/>
</dbReference>
<name>A0A511CWS7_9PSEU</name>
<protein>
    <recommendedName>
        <fullName evidence="12">Serine--tRNA ligase</fullName>
        <ecNumber evidence="12">6.1.1.11</ecNumber>
    </recommendedName>
    <alternativeName>
        <fullName evidence="12">Seryl-tRNA synthetase</fullName>
        <shortName evidence="12">SerRS</shortName>
    </alternativeName>
    <alternativeName>
        <fullName evidence="12">Seryl-tRNA(Ser/Sec) synthetase</fullName>
    </alternativeName>
</protein>
<feature type="binding site" evidence="12">
    <location>
        <begin position="248"/>
        <end position="250"/>
    </location>
    <ligand>
        <name>L-serine</name>
        <dbReference type="ChEBI" id="CHEBI:33384"/>
    </ligand>
</feature>
<evidence type="ECO:0000256" key="13">
    <source>
        <dbReference type="PIRSR" id="PIRSR001529-1"/>
    </source>
</evidence>
<comment type="similarity">
    <text evidence="3 12">Belongs to the class-II aminoacyl-tRNA synthetase family. Type-1 seryl-tRNA synthetase subfamily.</text>
</comment>
<evidence type="ECO:0000259" key="16">
    <source>
        <dbReference type="PROSITE" id="PS50862"/>
    </source>
</evidence>
<feature type="binding site" evidence="12 14">
    <location>
        <begin position="279"/>
        <end position="281"/>
    </location>
    <ligand>
        <name>ATP</name>
        <dbReference type="ChEBI" id="CHEBI:30616"/>
    </ligand>
</feature>
<dbReference type="InterPro" id="IPR033729">
    <property type="entry name" value="SerRS_core"/>
</dbReference>
<comment type="catalytic activity">
    <reaction evidence="10 12">
        <text>tRNA(Sec) + L-serine + ATP = L-seryl-tRNA(Sec) + AMP + diphosphate + H(+)</text>
        <dbReference type="Rhea" id="RHEA:42580"/>
        <dbReference type="Rhea" id="RHEA-COMP:9742"/>
        <dbReference type="Rhea" id="RHEA-COMP:10128"/>
        <dbReference type="ChEBI" id="CHEBI:15378"/>
        <dbReference type="ChEBI" id="CHEBI:30616"/>
        <dbReference type="ChEBI" id="CHEBI:33019"/>
        <dbReference type="ChEBI" id="CHEBI:33384"/>
        <dbReference type="ChEBI" id="CHEBI:78442"/>
        <dbReference type="ChEBI" id="CHEBI:78533"/>
        <dbReference type="ChEBI" id="CHEBI:456215"/>
        <dbReference type="EC" id="6.1.1.11"/>
    </reaction>
</comment>
<feature type="region of interest" description="Disordered" evidence="15">
    <location>
        <begin position="1"/>
        <end position="21"/>
    </location>
</feature>
<evidence type="ECO:0000256" key="3">
    <source>
        <dbReference type="ARBA" id="ARBA00010728"/>
    </source>
</evidence>
<dbReference type="Gene3D" id="1.10.287.40">
    <property type="entry name" value="Serine-tRNA synthetase, tRNA binding domain"/>
    <property type="match status" value="1"/>
</dbReference>
<dbReference type="EMBL" id="BJVI01000005">
    <property type="protein sequence ID" value="GEL17019.1"/>
    <property type="molecule type" value="Genomic_DNA"/>
</dbReference>
<accession>A0A511CWS7</accession>
<dbReference type="PIRSF" id="PIRSF001529">
    <property type="entry name" value="Ser-tRNA-synth_IIa"/>
    <property type="match status" value="1"/>
</dbReference>
<dbReference type="GO" id="GO:0016260">
    <property type="term" value="P:selenocysteine biosynthetic process"/>
    <property type="evidence" value="ECO:0007669"/>
    <property type="project" value="UniProtKB-UniRule"/>
</dbReference>
<dbReference type="STRING" id="1123024.GCA_000423625_01598"/>
<dbReference type="InterPro" id="IPR002317">
    <property type="entry name" value="Ser-tRNA-ligase_type_1"/>
</dbReference>
<gene>
    <name evidence="12 17" type="primary">serS</name>
    <name evidence="17" type="ORF">PA7_08560</name>
</gene>
<dbReference type="SUPFAM" id="SSF55681">
    <property type="entry name" value="Class II aaRS and biotin synthetases"/>
    <property type="match status" value="1"/>
</dbReference>
<dbReference type="SUPFAM" id="SSF46589">
    <property type="entry name" value="tRNA-binding arm"/>
    <property type="match status" value="1"/>
</dbReference>
<feature type="binding site" evidence="12">
    <location>
        <position position="401"/>
    </location>
    <ligand>
        <name>L-serine</name>
        <dbReference type="ChEBI" id="CHEBI:33384"/>
    </ligand>
</feature>
<evidence type="ECO:0000256" key="2">
    <source>
        <dbReference type="ARBA" id="ARBA00005045"/>
    </source>
</evidence>
<keyword evidence="9 12" id="KW-0030">Aminoacyl-tRNA synthetase</keyword>
<dbReference type="GO" id="GO:0005737">
    <property type="term" value="C:cytoplasm"/>
    <property type="evidence" value="ECO:0007669"/>
    <property type="project" value="UniProtKB-SubCell"/>
</dbReference>
<comment type="domain">
    <text evidence="12">Consists of two distinct domains, a catalytic core and a N-terminal extension that is involved in tRNA binding.</text>
</comment>
<evidence type="ECO:0000256" key="9">
    <source>
        <dbReference type="ARBA" id="ARBA00023146"/>
    </source>
</evidence>
<dbReference type="AlphaFoldDB" id="A0A511CWS7"/>